<keyword evidence="5" id="KW-1185">Reference proteome</keyword>
<dbReference type="OrthoDB" id="2016548at2759"/>
<name>A0A9P3H7S8_9FUNG</name>
<protein>
    <recommendedName>
        <fullName evidence="3">HPP transmembrane region domain-containing protein</fullName>
    </recommendedName>
</protein>
<feature type="region of interest" description="Disordered" evidence="1">
    <location>
        <begin position="174"/>
        <end position="217"/>
    </location>
</feature>
<dbReference type="PANTHER" id="PTHR33741:SF5">
    <property type="entry name" value="TRANSMEMBRANE PROTEIN DDB_G0269096-RELATED"/>
    <property type="match status" value="1"/>
</dbReference>
<organism evidence="4 5">
    <name type="scientific">Entomortierella parvispora</name>
    <dbReference type="NCBI Taxonomy" id="205924"/>
    <lineage>
        <taxon>Eukaryota</taxon>
        <taxon>Fungi</taxon>
        <taxon>Fungi incertae sedis</taxon>
        <taxon>Mucoromycota</taxon>
        <taxon>Mortierellomycotina</taxon>
        <taxon>Mortierellomycetes</taxon>
        <taxon>Mortierellales</taxon>
        <taxon>Mortierellaceae</taxon>
        <taxon>Entomortierella</taxon>
    </lineage>
</organism>
<dbReference type="InterPro" id="IPR058581">
    <property type="entry name" value="TM_HPP"/>
</dbReference>
<dbReference type="InterPro" id="IPR007065">
    <property type="entry name" value="HPP"/>
</dbReference>
<keyword evidence="2" id="KW-1133">Transmembrane helix</keyword>
<evidence type="ECO:0000313" key="4">
    <source>
        <dbReference type="EMBL" id="GJJ71706.1"/>
    </source>
</evidence>
<reference evidence="4" key="1">
    <citation type="submission" date="2021-11" db="EMBL/GenBank/DDBJ databases">
        <authorList>
            <person name="Herlambang A."/>
            <person name="Guo Y."/>
            <person name="Takashima Y."/>
            <person name="Nishizawa T."/>
        </authorList>
    </citation>
    <scope>NUCLEOTIDE SEQUENCE</scope>
    <source>
        <strain evidence="4">E1425</strain>
    </source>
</reference>
<evidence type="ECO:0000313" key="5">
    <source>
        <dbReference type="Proteomes" id="UP000827284"/>
    </source>
</evidence>
<gene>
    <name evidence="4" type="ORF">EMPS_04063</name>
</gene>
<reference evidence="4" key="2">
    <citation type="journal article" date="2022" name="Microbiol. Resour. Announc.">
        <title>Whole-Genome Sequence of Entomortierella parvispora E1425, a Mucoromycotan Fungus Associated with Burkholderiaceae-Related Endosymbiotic Bacteria.</title>
        <authorList>
            <person name="Herlambang A."/>
            <person name="Guo Y."/>
            <person name="Takashima Y."/>
            <person name="Narisawa K."/>
            <person name="Ohta H."/>
            <person name="Nishizawa T."/>
        </authorList>
    </citation>
    <scope>NUCLEOTIDE SEQUENCE</scope>
    <source>
        <strain evidence="4">E1425</strain>
    </source>
</reference>
<keyword evidence="2" id="KW-0812">Transmembrane</keyword>
<accession>A0A9P3H7S8</accession>
<dbReference type="PANTHER" id="PTHR33741">
    <property type="entry name" value="TRANSMEMBRANE PROTEIN DDB_G0269096-RELATED"/>
    <property type="match status" value="1"/>
</dbReference>
<evidence type="ECO:0000256" key="2">
    <source>
        <dbReference type="SAM" id="Phobius"/>
    </source>
</evidence>
<feature type="compositionally biased region" description="Low complexity" evidence="1">
    <location>
        <begin position="187"/>
        <end position="205"/>
    </location>
</feature>
<feature type="transmembrane region" description="Helical" evidence="2">
    <location>
        <begin position="68"/>
        <end position="84"/>
    </location>
</feature>
<feature type="compositionally biased region" description="Basic residues" evidence="1">
    <location>
        <begin position="206"/>
        <end position="216"/>
    </location>
</feature>
<proteinExistence type="predicted"/>
<keyword evidence="2" id="KW-0472">Membrane</keyword>
<evidence type="ECO:0000259" key="3">
    <source>
        <dbReference type="Pfam" id="PF04982"/>
    </source>
</evidence>
<dbReference type="EMBL" id="BQFW01000006">
    <property type="protein sequence ID" value="GJJ71706.1"/>
    <property type="molecule type" value="Genomic_DNA"/>
</dbReference>
<dbReference type="Proteomes" id="UP000827284">
    <property type="component" value="Unassembled WGS sequence"/>
</dbReference>
<dbReference type="AlphaFoldDB" id="A0A9P3H7S8"/>
<feature type="domain" description="HPP transmembrane region" evidence="3">
    <location>
        <begin position="31"/>
        <end position="94"/>
    </location>
</feature>
<evidence type="ECO:0000256" key="1">
    <source>
        <dbReference type="SAM" id="MobiDB-lite"/>
    </source>
</evidence>
<feature type="transmembrane region" description="Helical" evidence="2">
    <location>
        <begin position="34"/>
        <end position="56"/>
    </location>
</feature>
<feature type="region of interest" description="Disordered" evidence="1">
    <location>
        <begin position="230"/>
        <end position="281"/>
    </location>
</feature>
<sequence>MLSPKLEGYFCRMKGQRYDASNFRRAPPPPPTRFVVLLSSFVGSFIGIAIVSSLTFNSQWFLERNTPVLAGSFGASAVLIYGAIESPLAQPRNVTLMMTVAMLVNNVARRYPTHWWKPKDRKIVVVDQDLSTALADFTNPDDEHEDCCTNVGAEEPLALKSANTMVQPLEEITPTTASPSLHPGGEPQLQLLSPSLSHDSHAHPSTPHHVHPHHHQSQFAVYYGGDREEALKEGERWQRSSSRMRPQSDLEPGEGHIDSPRPASVVIEVRGSPHLSRNSST</sequence>
<comment type="caution">
    <text evidence="4">The sequence shown here is derived from an EMBL/GenBank/DDBJ whole genome shotgun (WGS) entry which is preliminary data.</text>
</comment>
<dbReference type="Pfam" id="PF04982">
    <property type="entry name" value="TM_HPP"/>
    <property type="match status" value="1"/>
</dbReference>